<keyword evidence="2" id="KW-0472">Membrane</keyword>
<evidence type="ECO:0000259" key="3">
    <source>
        <dbReference type="Pfam" id="PF04413"/>
    </source>
</evidence>
<dbReference type="InterPro" id="IPR039901">
    <property type="entry name" value="Kdotransferase"/>
</dbReference>
<feature type="transmembrane region" description="Helical" evidence="2">
    <location>
        <begin position="6"/>
        <end position="26"/>
    </location>
</feature>
<dbReference type="Gene3D" id="3.40.50.2000">
    <property type="entry name" value="Glycogen Phosphorylase B"/>
    <property type="match status" value="1"/>
</dbReference>
<dbReference type="AlphaFoldDB" id="A0A382R183"/>
<keyword evidence="2" id="KW-1133">Transmembrane helix</keyword>
<dbReference type="EMBL" id="UINC01118101">
    <property type="protein sequence ID" value="SVC90997.1"/>
    <property type="molecule type" value="Genomic_DNA"/>
</dbReference>
<reference evidence="4" key="1">
    <citation type="submission" date="2018-05" db="EMBL/GenBank/DDBJ databases">
        <authorList>
            <person name="Lanie J.A."/>
            <person name="Ng W.-L."/>
            <person name="Kazmierczak K.M."/>
            <person name="Andrzejewski T.M."/>
            <person name="Davidsen T.M."/>
            <person name="Wayne K.J."/>
            <person name="Tettelin H."/>
            <person name="Glass J.I."/>
            <person name="Rusch D."/>
            <person name="Podicherti R."/>
            <person name="Tsui H.-C.T."/>
            <person name="Winkler M.E."/>
        </authorList>
    </citation>
    <scope>NUCLEOTIDE SEQUENCE</scope>
</reference>
<dbReference type="SUPFAM" id="SSF53756">
    <property type="entry name" value="UDP-Glycosyltransferase/glycogen phosphorylase"/>
    <property type="match status" value="1"/>
</dbReference>
<protein>
    <recommendedName>
        <fullName evidence="3">3-deoxy-D-manno-octulosonic-acid transferase N-terminal domain-containing protein</fullName>
    </recommendedName>
</protein>
<keyword evidence="2" id="KW-0812">Transmembrane</keyword>
<dbReference type="FunFam" id="3.40.50.11720:FF:000001">
    <property type="entry name" value="3-deoxy-D-manno-octulosonic acid transferase"/>
    <property type="match status" value="1"/>
</dbReference>
<dbReference type="InterPro" id="IPR038107">
    <property type="entry name" value="Glycos_transf_N_sf"/>
</dbReference>
<feature type="non-terminal residue" evidence="4">
    <location>
        <position position="289"/>
    </location>
</feature>
<dbReference type="InterPro" id="IPR007507">
    <property type="entry name" value="Glycos_transf_N"/>
</dbReference>
<evidence type="ECO:0000256" key="2">
    <source>
        <dbReference type="SAM" id="Phobius"/>
    </source>
</evidence>
<organism evidence="4">
    <name type="scientific">marine metagenome</name>
    <dbReference type="NCBI Taxonomy" id="408172"/>
    <lineage>
        <taxon>unclassified sequences</taxon>
        <taxon>metagenomes</taxon>
        <taxon>ecological metagenomes</taxon>
    </lineage>
</organism>
<dbReference type="Pfam" id="PF04413">
    <property type="entry name" value="Glycos_transf_N"/>
    <property type="match status" value="1"/>
</dbReference>
<evidence type="ECO:0000313" key="4">
    <source>
        <dbReference type="EMBL" id="SVC90997.1"/>
    </source>
</evidence>
<accession>A0A382R183</accession>
<proteinExistence type="predicted"/>
<dbReference type="GO" id="GO:0005886">
    <property type="term" value="C:plasma membrane"/>
    <property type="evidence" value="ECO:0007669"/>
    <property type="project" value="TreeGrafter"/>
</dbReference>
<feature type="domain" description="3-deoxy-D-manno-octulosonic-acid transferase N-terminal" evidence="3">
    <location>
        <begin position="34"/>
        <end position="210"/>
    </location>
</feature>
<dbReference type="PANTHER" id="PTHR42755">
    <property type="entry name" value="3-DEOXY-MANNO-OCTULOSONATE CYTIDYLYLTRANSFERASE"/>
    <property type="match status" value="1"/>
</dbReference>
<dbReference type="PANTHER" id="PTHR42755:SF1">
    <property type="entry name" value="3-DEOXY-D-MANNO-OCTULOSONIC ACID TRANSFERASE, MITOCHONDRIAL-RELATED"/>
    <property type="match status" value="1"/>
</dbReference>
<dbReference type="Gene3D" id="3.40.50.11720">
    <property type="entry name" value="3-Deoxy-D-manno-octulosonic-acid transferase, N-terminal domain"/>
    <property type="match status" value="1"/>
</dbReference>
<keyword evidence="1" id="KW-0808">Transferase</keyword>
<gene>
    <name evidence="4" type="ORF">METZ01_LOCUS343851</name>
</gene>
<dbReference type="GO" id="GO:0016740">
    <property type="term" value="F:transferase activity"/>
    <property type="evidence" value="ECO:0007669"/>
    <property type="project" value="UniProtKB-KW"/>
</dbReference>
<name>A0A382R183_9ZZZZ</name>
<sequence length="289" mass="32607">VARRLYTLLLWIALPVVMIRLGLRALRSPGYRGRIRERFGGGTADDRHCDLWIHAVSVGEVNAATPLVQRLLEEKKHLDIVITTMTPTGARQVVDTFGNDVRHRFAPYDYPFAVKQFINQFSPRLLILMETEIWPNMIRSCQEKGIPVVMANVRLSARSARGYRFVLPLVRAGLNNVSLFATQSEADRKNLLSLGVDASRTHRTGSMKFEIRMPASVNEVAQAVRRDWSPNRPVIVAGSTHDGEESLLLRIFQTLLHDFPDLLLVIAPRHPERFDTAVRLSSRAGLVVN</sequence>
<dbReference type="GO" id="GO:0009245">
    <property type="term" value="P:lipid A biosynthetic process"/>
    <property type="evidence" value="ECO:0007669"/>
    <property type="project" value="TreeGrafter"/>
</dbReference>
<feature type="non-terminal residue" evidence="4">
    <location>
        <position position="1"/>
    </location>
</feature>
<evidence type="ECO:0000256" key="1">
    <source>
        <dbReference type="ARBA" id="ARBA00022679"/>
    </source>
</evidence>